<dbReference type="Proteomes" id="UP000292957">
    <property type="component" value="Unassembled WGS sequence"/>
</dbReference>
<feature type="transmembrane region" description="Helical" evidence="1">
    <location>
        <begin position="26"/>
        <end position="44"/>
    </location>
</feature>
<sequence length="57" mass="6641">MLQEHRLDEARHNCSRLAASEQHFHVLHMAAMSSTLLFILFPALHEKTRLFLDSLLI</sequence>
<reference evidence="2" key="1">
    <citation type="submission" date="2019-01" db="EMBL/GenBank/DDBJ databases">
        <title>Draft genome sequences of three monokaryotic isolates of the white-rot basidiomycete fungus Dichomitus squalens.</title>
        <authorList>
            <consortium name="DOE Joint Genome Institute"/>
            <person name="Lopez S.C."/>
            <person name="Andreopoulos B."/>
            <person name="Pangilinan J."/>
            <person name="Lipzen A."/>
            <person name="Riley R."/>
            <person name="Ahrendt S."/>
            <person name="Ng V."/>
            <person name="Barry K."/>
            <person name="Daum C."/>
            <person name="Grigoriev I.V."/>
            <person name="Hilden K.S."/>
            <person name="Makela M.R."/>
            <person name="de Vries R.P."/>
        </authorList>
    </citation>
    <scope>NUCLEOTIDE SEQUENCE [LARGE SCALE GENOMIC DNA]</scope>
    <source>
        <strain evidence="2">OM18370.1</strain>
    </source>
</reference>
<protein>
    <submittedName>
        <fullName evidence="2">Uncharacterized protein</fullName>
    </submittedName>
</protein>
<keyword evidence="1" id="KW-1133">Transmembrane helix</keyword>
<dbReference type="EMBL" id="ML143430">
    <property type="protein sequence ID" value="TBU27590.1"/>
    <property type="molecule type" value="Genomic_DNA"/>
</dbReference>
<keyword evidence="1" id="KW-0812">Transmembrane</keyword>
<gene>
    <name evidence="2" type="ORF">BD311DRAFT_759980</name>
</gene>
<proteinExistence type="predicted"/>
<accession>A0A4Q9MJ78</accession>
<organism evidence="2">
    <name type="scientific">Dichomitus squalens</name>
    <dbReference type="NCBI Taxonomy" id="114155"/>
    <lineage>
        <taxon>Eukaryota</taxon>
        <taxon>Fungi</taxon>
        <taxon>Dikarya</taxon>
        <taxon>Basidiomycota</taxon>
        <taxon>Agaricomycotina</taxon>
        <taxon>Agaricomycetes</taxon>
        <taxon>Polyporales</taxon>
        <taxon>Polyporaceae</taxon>
        <taxon>Dichomitus</taxon>
    </lineage>
</organism>
<name>A0A4Q9MJ78_9APHY</name>
<keyword evidence="1" id="KW-0472">Membrane</keyword>
<evidence type="ECO:0000256" key="1">
    <source>
        <dbReference type="SAM" id="Phobius"/>
    </source>
</evidence>
<dbReference type="AlphaFoldDB" id="A0A4Q9MJ78"/>
<evidence type="ECO:0000313" key="2">
    <source>
        <dbReference type="EMBL" id="TBU27590.1"/>
    </source>
</evidence>